<gene>
    <name evidence="3" type="ORF">GCM10009740_18970</name>
</gene>
<organism evidence="3 4">
    <name type="scientific">Terrabacter terrae</name>
    <dbReference type="NCBI Taxonomy" id="318434"/>
    <lineage>
        <taxon>Bacteria</taxon>
        <taxon>Bacillati</taxon>
        <taxon>Actinomycetota</taxon>
        <taxon>Actinomycetes</taxon>
        <taxon>Micrococcales</taxon>
        <taxon>Intrasporangiaceae</taxon>
        <taxon>Terrabacter</taxon>
    </lineage>
</organism>
<proteinExistence type="predicted"/>
<dbReference type="EMBL" id="BAAANB010000020">
    <property type="protein sequence ID" value="GAA2029552.1"/>
    <property type="molecule type" value="Genomic_DNA"/>
</dbReference>
<feature type="domain" description="DUF7800" evidence="2">
    <location>
        <begin position="13"/>
        <end position="98"/>
    </location>
</feature>
<reference evidence="3 4" key="1">
    <citation type="journal article" date="2019" name="Int. J. Syst. Evol. Microbiol.">
        <title>The Global Catalogue of Microorganisms (GCM) 10K type strain sequencing project: providing services to taxonomists for standard genome sequencing and annotation.</title>
        <authorList>
            <consortium name="The Broad Institute Genomics Platform"/>
            <consortium name="The Broad Institute Genome Sequencing Center for Infectious Disease"/>
            <person name="Wu L."/>
            <person name="Ma J."/>
        </authorList>
    </citation>
    <scope>NUCLEOTIDE SEQUENCE [LARGE SCALE GENOMIC DNA]</scope>
    <source>
        <strain evidence="3 4">JCM 14283</strain>
    </source>
</reference>
<protein>
    <submittedName>
        <fullName evidence="3">Alkaline phosphatase D family protein</fullName>
    </submittedName>
</protein>
<evidence type="ECO:0000259" key="1">
    <source>
        <dbReference type="Pfam" id="PF09423"/>
    </source>
</evidence>
<dbReference type="InterPro" id="IPR038607">
    <property type="entry name" value="PhoD-like_sf"/>
</dbReference>
<feature type="domain" description="PhoD-like phosphatase metallophosphatase" evidence="1">
    <location>
        <begin position="146"/>
        <end position="262"/>
    </location>
</feature>
<dbReference type="Gene3D" id="3.60.21.70">
    <property type="entry name" value="PhoD-like phosphatase"/>
    <property type="match status" value="1"/>
</dbReference>
<dbReference type="Proteomes" id="UP001501285">
    <property type="component" value="Unassembled WGS sequence"/>
</dbReference>
<dbReference type="Pfam" id="PF09423">
    <property type="entry name" value="PhoD"/>
    <property type="match status" value="1"/>
</dbReference>
<dbReference type="CDD" id="cd07389">
    <property type="entry name" value="MPP_PhoD"/>
    <property type="match status" value="1"/>
</dbReference>
<keyword evidence="4" id="KW-1185">Reference proteome</keyword>
<sequence length="574" mass="64195">MTDSALPQDPAGPLVLGPMLRYIGETDATVWVETASRAVVTVHADGRAWCAPTFRVKGHHYALVVVDGLEPGGAWEYAVSIDGAPVWPEQGSEFPAPRLRTVDRHRPTRLLFGSCRTTVPNDREGHRTNGVDALRTLALALARDEQEWPDLVAFLGDQVYADETPEAMREFIASRRSLDEPPGTEIKDYEEYAHLYRLAWGDDANRWLLSTLPSCMIFDDHDVRDDWNTSWSWHEEINRTPWWDERLMGALSSYWVYQHIGNLSPGQLAEDEVYARVLDAAAGLAGRGAEEDGEELDLTEAVFDLSRRVDRHPDVYRYSYRRDLGDSRLVVVDSRAARVLEPHHRSMLDPAEMRWLDEQLTGDVEHLLIGTSLPFLLPPGLHDLEAIDEALANGTRGRLLARAAEKARQSIDLEHWAAFNDGFVEVFDMVRQVARGERGAAPASVVFLSGDVHNSYVAEVVDAESRHGARSQIVQAVCSPIRNPMPRGVRVMMSAFARGLVRPMRFVAGRSQHVPDPPCSWEVTDGPWFDNCLAQLTVQGRDLSIVWRGGEVPGEDEEHPVLTTIASVRLPARS</sequence>
<dbReference type="PANTHER" id="PTHR37031">
    <property type="entry name" value="METALLOPHOSPHATASE BINDING DOMAIN PROTEIN"/>
    <property type="match status" value="1"/>
</dbReference>
<dbReference type="InterPro" id="IPR056702">
    <property type="entry name" value="DUF7800"/>
</dbReference>
<dbReference type="InterPro" id="IPR018946">
    <property type="entry name" value="PhoD-like_MPP"/>
</dbReference>
<dbReference type="Pfam" id="PF25077">
    <property type="entry name" value="DUF7800"/>
    <property type="match status" value="1"/>
</dbReference>
<dbReference type="PANTHER" id="PTHR37031:SF2">
    <property type="entry name" value="PHOD-LIKE PHOSPHATASE METALLOPHOSPHATASE DOMAIN-CONTAINING PROTEIN"/>
    <property type="match status" value="1"/>
</dbReference>
<evidence type="ECO:0000313" key="4">
    <source>
        <dbReference type="Proteomes" id="UP001501285"/>
    </source>
</evidence>
<dbReference type="InterPro" id="IPR029052">
    <property type="entry name" value="Metallo-depent_PP-like"/>
</dbReference>
<dbReference type="RefSeq" id="WP_343990599.1">
    <property type="nucleotide sequence ID" value="NZ_BAAANB010000020.1"/>
</dbReference>
<name>A0ABN2U5U8_9MICO</name>
<dbReference type="SUPFAM" id="SSF56300">
    <property type="entry name" value="Metallo-dependent phosphatases"/>
    <property type="match status" value="1"/>
</dbReference>
<comment type="caution">
    <text evidence="3">The sequence shown here is derived from an EMBL/GenBank/DDBJ whole genome shotgun (WGS) entry which is preliminary data.</text>
</comment>
<accession>A0ABN2U5U8</accession>
<evidence type="ECO:0000259" key="2">
    <source>
        <dbReference type="Pfam" id="PF25077"/>
    </source>
</evidence>
<evidence type="ECO:0000313" key="3">
    <source>
        <dbReference type="EMBL" id="GAA2029552.1"/>
    </source>
</evidence>